<evidence type="ECO:0000259" key="3">
    <source>
        <dbReference type="PROSITE" id="PS50234"/>
    </source>
</evidence>
<evidence type="ECO:0000313" key="4">
    <source>
        <dbReference type="EMBL" id="WWF01392.1"/>
    </source>
</evidence>
<evidence type="ECO:0000256" key="1">
    <source>
        <dbReference type="SAM" id="Coils"/>
    </source>
</evidence>
<dbReference type="Proteomes" id="UP001359308">
    <property type="component" value="Chromosome"/>
</dbReference>
<evidence type="ECO:0000313" key="5">
    <source>
        <dbReference type="Proteomes" id="UP001359308"/>
    </source>
</evidence>
<accession>A0ABZ2F2G4</accession>
<sequence>MLVNFIEAARMSRLRICRSRAAAYPHPPSGRPDAVLHARLCDALRRHLSPAAATLLAEPVPSGDGAWIDWYTGLAGQPVPLRSLSGEALRRTRNLLQDRIQAMAVLAQRLAAVDPDLADAMRRAAGFPDESAVYVVDGQPVLTFWGYGTTTQPERPVLPSDCSWAKLFRRLWRDLAGLILAAGLGWAGLRFDWWRWPPWGPDYAAVLAAERETGHDLRRVLLARQSDLARALGRCALEAQRDALAREGELLAGKLEALAAELAGGLENCRGEAAVNALSKERDALNIELAGLQRNLRAALGKCGGAKLSGELAESARLRTKLTAVEAKLAAKLNRCGKQPPIKTAETTSPAAVSPVPEGSPRPAQAAGGLPPCPGERPPEDAPDVAIVLDASGSMRIPSVLDGNSAQLIARFERCMLDSGLLAPVVCADLIGVYESIIQGGRGPTRLMAAQRAVNNVVSGLPGDVDVGLVVLEDCPQASDYGMYDGSRRGQLLQRVNGLIPRKGTPLGNGIVQAANKVDGVRAPAVMVVVSDGKDSCNADPCSIASAVKAAKPKLKINVVDIVGDGAVGCIAKATGGDVLTPRSGMSLDQMVHQAAKDAEKPEHCK</sequence>
<proteinExistence type="predicted"/>
<dbReference type="EMBL" id="CP104311">
    <property type="protein sequence ID" value="WWF01392.1"/>
    <property type="molecule type" value="Genomic_DNA"/>
</dbReference>
<dbReference type="SMART" id="SM00327">
    <property type="entry name" value="VWA"/>
    <property type="match status" value="1"/>
</dbReference>
<dbReference type="RefSeq" id="WP_232470184.1">
    <property type="nucleotide sequence ID" value="NZ_CP104311.1"/>
</dbReference>
<dbReference type="SUPFAM" id="SSF53300">
    <property type="entry name" value="vWA-like"/>
    <property type="match status" value="1"/>
</dbReference>
<reference evidence="4 5" key="1">
    <citation type="submission" date="2022-09" db="EMBL/GenBank/DDBJ databases">
        <authorList>
            <person name="Giprobiosintez L."/>
        </authorList>
    </citation>
    <scope>NUCLEOTIDE SEQUENCE [LARGE SCALE GENOMIC DNA]</scope>
    <source>
        <strain evidence="5">VKPM-B-12549 (GBS-15)</strain>
    </source>
</reference>
<dbReference type="PROSITE" id="PS50234">
    <property type="entry name" value="VWFA"/>
    <property type="match status" value="1"/>
</dbReference>
<feature type="coiled-coil region" evidence="1">
    <location>
        <begin position="275"/>
        <end position="302"/>
    </location>
</feature>
<feature type="region of interest" description="Disordered" evidence="2">
    <location>
        <begin position="339"/>
        <end position="382"/>
    </location>
</feature>
<protein>
    <submittedName>
        <fullName evidence="4">VWA domain-containing protein</fullName>
    </submittedName>
</protein>
<evidence type="ECO:0000256" key="2">
    <source>
        <dbReference type="SAM" id="MobiDB-lite"/>
    </source>
</evidence>
<dbReference type="InterPro" id="IPR002035">
    <property type="entry name" value="VWF_A"/>
</dbReference>
<dbReference type="Gene3D" id="3.40.50.410">
    <property type="entry name" value="von Willebrand factor, type A domain"/>
    <property type="match status" value="1"/>
</dbReference>
<name>A0ABZ2F2G4_METCP</name>
<gene>
    <name evidence="4" type="ORF">N4J17_13090</name>
</gene>
<dbReference type="InterPro" id="IPR036465">
    <property type="entry name" value="vWFA_dom_sf"/>
</dbReference>
<organism evidence="4 5">
    <name type="scientific">Methylococcus capsulatus</name>
    <dbReference type="NCBI Taxonomy" id="414"/>
    <lineage>
        <taxon>Bacteria</taxon>
        <taxon>Pseudomonadati</taxon>
        <taxon>Pseudomonadota</taxon>
        <taxon>Gammaproteobacteria</taxon>
        <taxon>Methylococcales</taxon>
        <taxon>Methylococcaceae</taxon>
        <taxon>Methylococcus</taxon>
    </lineage>
</organism>
<keyword evidence="1" id="KW-0175">Coiled coil</keyword>
<dbReference type="Pfam" id="PF13519">
    <property type="entry name" value="VWA_2"/>
    <property type="match status" value="1"/>
</dbReference>
<feature type="domain" description="VWFA" evidence="3">
    <location>
        <begin position="384"/>
        <end position="562"/>
    </location>
</feature>
<keyword evidence="5" id="KW-1185">Reference proteome</keyword>